<dbReference type="EMBL" id="AM920437">
    <property type="protein sequence ID" value="CAP97845.1"/>
    <property type="molecule type" value="Genomic_DNA"/>
</dbReference>
<dbReference type="VEuPathDB" id="FungiDB:PCH_Pc22g05570"/>
<evidence type="ECO:0000313" key="3">
    <source>
        <dbReference type="Proteomes" id="UP000000724"/>
    </source>
</evidence>
<gene>
    <name evidence="2" type="ORF">Pc22g05570</name>
    <name evidence="2" type="ORF">PCH_Pc22g05570</name>
</gene>
<sequence>MTRINNITQYYSGRSSRDVEFNEFMTSYGVGIDLTFNDESGMNWSGRSANWKPEKCPGGRNEGKTGHAQKILQCQGPVQPFLAWAFAGYITPVEPSQSAFMWRFGLVARSTYSTTAAIERLPPKLRPRDSLTSINNGAREEKGKTCPEVPGSDITNQ</sequence>
<evidence type="ECO:0000256" key="1">
    <source>
        <dbReference type="SAM" id="MobiDB-lite"/>
    </source>
</evidence>
<keyword evidence="3" id="KW-1185">Reference proteome</keyword>
<dbReference type="HOGENOM" id="CLU_1678505_0_0_1"/>
<dbReference type="Proteomes" id="UP000000724">
    <property type="component" value="Contig Pc00c22"/>
</dbReference>
<organism evidence="2 3">
    <name type="scientific">Penicillium rubens (strain ATCC 28089 / DSM 1075 / NRRL 1951 / Wisconsin 54-1255)</name>
    <name type="common">Penicillium chrysogenum</name>
    <dbReference type="NCBI Taxonomy" id="500485"/>
    <lineage>
        <taxon>Eukaryota</taxon>
        <taxon>Fungi</taxon>
        <taxon>Dikarya</taxon>
        <taxon>Ascomycota</taxon>
        <taxon>Pezizomycotina</taxon>
        <taxon>Eurotiomycetes</taxon>
        <taxon>Eurotiomycetidae</taxon>
        <taxon>Eurotiales</taxon>
        <taxon>Aspergillaceae</taxon>
        <taxon>Penicillium</taxon>
        <taxon>Penicillium chrysogenum species complex</taxon>
    </lineage>
</organism>
<protein>
    <submittedName>
        <fullName evidence="2">Uncharacterized protein</fullName>
    </submittedName>
</protein>
<name>B6HUU1_PENRW</name>
<proteinExistence type="predicted"/>
<evidence type="ECO:0000313" key="2">
    <source>
        <dbReference type="EMBL" id="CAP97845.1"/>
    </source>
</evidence>
<dbReference type="OrthoDB" id="10609952at2759"/>
<feature type="region of interest" description="Disordered" evidence="1">
    <location>
        <begin position="124"/>
        <end position="157"/>
    </location>
</feature>
<dbReference type="AlphaFoldDB" id="B6HUU1"/>
<accession>B6HUU1</accession>
<reference evidence="2 3" key="1">
    <citation type="journal article" date="2008" name="Nat. Biotechnol.">
        <title>Genome sequencing and analysis of the filamentous fungus Penicillium chrysogenum.</title>
        <authorList>
            <person name="van den Berg M.A."/>
            <person name="Albang R."/>
            <person name="Albermann K."/>
            <person name="Badger J.H."/>
            <person name="Daran J.-M."/>
            <person name="Driessen A.J.M."/>
            <person name="Garcia-Estrada C."/>
            <person name="Fedorova N.D."/>
            <person name="Harris D.M."/>
            <person name="Heijne W.H.M."/>
            <person name="Joardar V.S."/>
            <person name="Kiel J.A.K.W."/>
            <person name="Kovalchuk A."/>
            <person name="Martin J.F."/>
            <person name="Nierman W.C."/>
            <person name="Nijland J.G."/>
            <person name="Pronk J.T."/>
            <person name="Roubos J.A."/>
            <person name="van der Klei I.J."/>
            <person name="van Peij N.N.M.E."/>
            <person name="Veenhuis M."/>
            <person name="von Doehren H."/>
            <person name="Wagner C."/>
            <person name="Wortman J.R."/>
            <person name="Bovenberg R.A.L."/>
        </authorList>
    </citation>
    <scope>NUCLEOTIDE SEQUENCE [LARGE SCALE GENOMIC DNA]</scope>
    <source>
        <strain evidence="3">ATCC 28089 / DSM 1075 / NRRL 1951 / Wisconsin 54-1255</strain>
    </source>
</reference>